<protein>
    <submittedName>
        <fullName evidence="2">Uncharacterized protein</fullName>
    </submittedName>
</protein>
<evidence type="ECO:0000313" key="2">
    <source>
        <dbReference type="EMBL" id="CEK63608.1"/>
    </source>
</evidence>
<sequence>MAHDDGLYVTIVHSIPVRVFLLMARWIQCMPQYRRMCNLALFLHLGSKRERIIGSVFVKNLPKGTSKDMLRVMFPFAPEINYNPEKFQDG</sequence>
<keyword evidence="1" id="KW-0472">Membrane</keyword>
<feature type="transmembrane region" description="Helical" evidence="1">
    <location>
        <begin position="6"/>
        <end position="27"/>
    </location>
</feature>
<proteinExistence type="predicted"/>
<reference evidence="2" key="1">
    <citation type="submission" date="2014-12" db="EMBL/GenBank/DDBJ databases">
        <title>Insight into the proteome of Arion vulgaris.</title>
        <authorList>
            <person name="Aradska J."/>
            <person name="Bulat T."/>
            <person name="Smidak R."/>
            <person name="Sarate P."/>
            <person name="Gangsoo J."/>
            <person name="Sialana F."/>
            <person name="Bilban M."/>
            <person name="Lubec G."/>
        </authorList>
    </citation>
    <scope>NUCLEOTIDE SEQUENCE</scope>
    <source>
        <tissue evidence="2">Skin</tissue>
    </source>
</reference>
<accession>A0A0B6Z4Z8</accession>
<evidence type="ECO:0000256" key="1">
    <source>
        <dbReference type="SAM" id="Phobius"/>
    </source>
</evidence>
<dbReference type="EMBL" id="HACG01016743">
    <property type="protein sequence ID" value="CEK63608.1"/>
    <property type="molecule type" value="Transcribed_RNA"/>
</dbReference>
<name>A0A0B6Z4Z8_9EUPU</name>
<dbReference type="AlphaFoldDB" id="A0A0B6Z4Z8"/>
<keyword evidence="1" id="KW-1133">Transmembrane helix</keyword>
<gene>
    <name evidence="2" type="primary">ORF48848</name>
</gene>
<organism evidence="2">
    <name type="scientific">Arion vulgaris</name>
    <dbReference type="NCBI Taxonomy" id="1028688"/>
    <lineage>
        <taxon>Eukaryota</taxon>
        <taxon>Metazoa</taxon>
        <taxon>Spiralia</taxon>
        <taxon>Lophotrochozoa</taxon>
        <taxon>Mollusca</taxon>
        <taxon>Gastropoda</taxon>
        <taxon>Heterobranchia</taxon>
        <taxon>Euthyneura</taxon>
        <taxon>Panpulmonata</taxon>
        <taxon>Eupulmonata</taxon>
        <taxon>Stylommatophora</taxon>
        <taxon>Helicina</taxon>
        <taxon>Arionoidea</taxon>
        <taxon>Arionidae</taxon>
        <taxon>Arion</taxon>
    </lineage>
</organism>
<keyword evidence="1" id="KW-0812">Transmembrane</keyword>